<feature type="domain" description="Multidrug resistance protein MdtA-like alpha-helical hairpin" evidence="8">
    <location>
        <begin position="150"/>
        <end position="219"/>
    </location>
</feature>
<feature type="domain" description="Multidrug resistance protein MdtA-like beta-barrel" evidence="10">
    <location>
        <begin position="256"/>
        <end position="338"/>
    </location>
</feature>
<dbReference type="Pfam" id="PF25967">
    <property type="entry name" value="RND-MFP_C"/>
    <property type="match status" value="1"/>
</dbReference>
<evidence type="ECO:0000259" key="11">
    <source>
        <dbReference type="Pfam" id="PF25967"/>
    </source>
</evidence>
<comment type="caution">
    <text evidence="12">The sequence shown here is derived from an EMBL/GenBank/DDBJ whole genome shotgun (WGS) entry which is preliminary data.</text>
</comment>
<accession>A0AA41Z4D3</accession>
<organism evidence="12 13">
    <name type="scientific">Lichenifustis flavocetrariae</name>
    <dbReference type="NCBI Taxonomy" id="2949735"/>
    <lineage>
        <taxon>Bacteria</taxon>
        <taxon>Pseudomonadati</taxon>
        <taxon>Pseudomonadota</taxon>
        <taxon>Alphaproteobacteria</taxon>
        <taxon>Hyphomicrobiales</taxon>
        <taxon>Lichenihabitantaceae</taxon>
        <taxon>Lichenifustis</taxon>
    </lineage>
</organism>
<dbReference type="InterPro" id="IPR058624">
    <property type="entry name" value="MdtA-like_HH"/>
</dbReference>
<evidence type="ECO:0000256" key="1">
    <source>
        <dbReference type="ARBA" id="ARBA00004236"/>
    </source>
</evidence>
<dbReference type="Gene3D" id="1.10.287.470">
    <property type="entry name" value="Helix hairpin bin"/>
    <property type="match status" value="1"/>
</dbReference>
<dbReference type="Gene3D" id="2.40.50.100">
    <property type="match status" value="1"/>
</dbReference>
<dbReference type="EMBL" id="JAMOIM010000013">
    <property type="protein sequence ID" value="MCW6510105.1"/>
    <property type="molecule type" value="Genomic_DNA"/>
</dbReference>
<dbReference type="RefSeq" id="WP_282586478.1">
    <property type="nucleotide sequence ID" value="NZ_JAMOIM010000013.1"/>
</dbReference>
<keyword evidence="7" id="KW-0812">Transmembrane</keyword>
<dbReference type="AlphaFoldDB" id="A0AA41Z4D3"/>
<feature type="transmembrane region" description="Helical" evidence="7">
    <location>
        <begin position="12"/>
        <end position="31"/>
    </location>
</feature>
<keyword evidence="3" id="KW-0813">Transport</keyword>
<reference evidence="12" key="1">
    <citation type="submission" date="2022-05" db="EMBL/GenBank/DDBJ databases">
        <authorList>
            <person name="Pankratov T."/>
        </authorList>
    </citation>
    <scope>NUCLEOTIDE SEQUENCE</scope>
    <source>
        <strain evidence="12">BP6-180914</strain>
    </source>
</reference>
<dbReference type="InterPro" id="IPR058625">
    <property type="entry name" value="MdtA-like_BSH"/>
</dbReference>
<evidence type="ECO:0000259" key="9">
    <source>
        <dbReference type="Pfam" id="PF25917"/>
    </source>
</evidence>
<dbReference type="PANTHER" id="PTHR30469:SF36">
    <property type="entry name" value="BLL3903 PROTEIN"/>
    <property type="match status" value="1"/>
</dbReference>
<dbReference type="SUPFAM" id="SSF111369">
    <property type="entry name" value="HlyD-like secretion proteins"/>
    <property type="match status" value="1"/>
</dbReference>
<comment type="similarity">
    <text evidence="2">Belongs to the membrane fusion protein (MFP) (TC 8.A.1) family.</text>
</comment>
<evidence type="ECO:0000256" key="3">
    <source>
        <dbReference type="ARBA" id="ARBA00022448"/>
    </source>
</evidence>
<evidence type="ECO:0000256" key="2">
    <source>
        <dbReference type="ARBA" id="ARBA00009477"/>
    </source>
</evidence>
<dbReference type="PANTHER" id="PTHR30469">
    <property type="entry name" value="MULTIDRUG RESISTANCE PROTEIN MDTA"/>
    <property type="match status" value="1"/>
</dbReference>
<dbReference type="Gene3D" id="2.40.30.170">
    <property type="match status" value="1"/>
</dbReference>
<dbReference type="Pfam" id="PF25917">
    <property type="entry name" value="BSH_RND"/>
    <property type="match status" value="1"/>
</dbReference>
<comment type="subcellular location">
    <subcellularLocation>
        <location evidence="1">Cell membrane</location>
    </subcellularLocation>
</comment>
<evidence type="ECO:0000313" key="13">
    <source>
        <dbReference type="Proteomes" id="UP001165667"/>
    </source>
</evidence>
<protein>
    <submittedName>
        <fullName evidence="12">Efflux RND transporter periplasmic adaptor subunit</fullName>
    </submittedName>
</protein>
<keyword evidence="7" id="KW-1133">Transmembrane helix</keyword>
<dbReference type="Proteomes" id="UP001165667">
    <property type="component" value="Unassembled WGS sequence"/>
</dbReference>
<evidence type="ECO:0000313" key="12">
    <source>
        <dbReference type="EMBL" id="MCW6510105.1"/>
    </source>
</evidence>
<dbReference type="GO" id="GO:0015562">
    <property type="term" value="F:efflux transmembrane transporter activity"/>
    <property type="evidence" value="ECO:0007669"/>
    <property type="project" value="TreeGrafter"/>
</dbReference>
<dbReference type="Pfam" id="PF25876">
    <property type="entry name" value="HH_MFP_RND"/>
    <property type="match status" value="1"/>
</dbReference>
<dbReference type="InterPro" id="IPR058627">
    <property type="entry name" value="MdtA-like_C"/>
</dbReference>
<evidence type="ECO:0000256" key="6">
    <source>
        <dbReference type="ARBA" id="ARBA00023136"/>
    </source>
</evidence>
<keyword evidence="6 7" id="KW-0472">Membrane</keyword>
<keyword evidence="4" id="KW-1003">Cell membrane</keyword>
<dbReference type="NCBIfam" id="TIGR01730">
    <property type="entry name" value="RND_mfp"/>
    <property type="match status" value="1"/>
</dbReference>
<proteinExistence type="inferred from homology"/>
<feature type="domain" description="Multidrug resistance protein MdtA-like barrel-sandwich hybrid" evidence="9">
    <location>
        <begin position="110"/>
        <end position="251"/>
    </location>
</feature>
<evidence type="ECO:0000256" key="4">
    <source>
        <dbReference type="ARBA" id="ARBA00022475"/>
    </source>
</evidence>
<dbReference type="GO" id="GO:1990281">
    <property type="term" value="C:efflux pump complex"/>
    <property type="evidence" value="ECO:0007669"/>
    <property type="project" value="TreeGrafter"/>
</dbReference>
<feature type="domain" description="Multidrug resistance protein MdtA-like C-terminal permuted SH3" evidence="11">
    <location>
        <begin position="342"/>
        <end position="400"/>
    </location>
</feature>
<evidence type="ECO:0000259" key="10">
    <source>
        <dbReference type="Pfam" id="PF25944"/>
    </source>
</evidence>
<dbReference type="InterPro" id="IPR006143">
    <property type="entry name" value="RND_pump_MFP"/>
</dbReference>
<dbReference type="InterPro" id="IPR058626">
    <property type="entry name" value="MdtA-like_b-barrel"/>
</dbReference>
<gene>
    <name evidence="12" type="ORF">M8523_18975</name>
</gene>
<keyword evidence="5" id="KW-0997">Cell inner membrane</keyword>
<evidence type="ECO:0000256" key="5">
    <source>
        <dbReference type="ARBA" id="ARBA00022519"/>
    </source>
</evidence>
<name>A0AA41Z4D3_9HYPH</name>
<sequence>MNQSPARKGRSWFWPGLFVVLIGLGALVYEWRQFEPWGTAHLGSWVASADPWLEAHAGSFMKAGPTKTPAQDAAAKPKGPAAVPVSVAQAKVGAFPVVLTGLGTVDAYNSVLIRSRVDGQIVKLNFKEGDLVEKDDVLVEIDPRPYQAALEQAQAKKQQDQATLANSKRDLERYTSLAKSDYATRQQLDTQTSQVAQLTAQIAADQAAIDNAQTQLDYTTIKAPIKGRVGFRLVDLGNIVNASATTGIVQINQIKPISVIFTQPEDFLPQISDGLAKGPLPVEALSTDGSQVYAEGRLEVFNNEVDASSGTIRLKATFPNADKKLWPGLSVSTRMTVATRDNVVIVPASAVQRGQAGFYAYVVGPDNKAEARNLKITLMNSKEAVIDDGIKSDETVVTGGQYRLQNGTPLDFKTAAEKTASAEQ</sequence>
<dbReference type="Gene3D" id="2.40.420.20">
    <property type="match status" value="1"/>
</dbReference>
<dbReference type="Pfam" id="PF25944">
    <property type="entry name" value="Beta-barrel_RND"/>
    <property type="match status" value="1"/>
</dbReference>
<keyword evidence="13" id="KW-1185">Reference proteome</keyword>
<evidence type="ECO:0000256" key="7">
    <source>
        <dbReference type="SAM" id="Phobius"/>
    </source>
</evidence>
<evidence type="ECO:0000259" key="8">
    <source>
        <dbReference type="Pfam" id="PF25876"/>
    </source>
</evidence>